<dbReference type="SUPFAM" id="SSF54197">
    <property type="entry name" value="HIT-like"/>
    <property type="match status" value="1"/>
</dbReference>
<accession>A0A0F0GLT1</accession>
<evidence type="ECO:0000256" key="2">
    <source>
        <dbReference type="PIRSR" id="PIRSR601310-3"/>
    </source>
</evidence>
<dbReference type="OrthoDB" id="9784774at2"/>
<feature type="active site" description="Tele-AMP-histidine intermediate" evidence="1">
    <location>
        <position position="100"/>
    </location>
</feature>
<dbReference type="GO" id="GO:0003824">
    <property type="term" value="F:catalytic activity"/>
    <property type="evidence" value="ECO:0007669"/>
    <property type="project" value="InterPro"/>
</dbReference>
<dbReference type="Proteomes" id="UP000033393">
    <property type="component" value="Unassembled WGS sequence"/>
</dbReference>
<dbReference type="InterPro" id="IPR036265">
    <property type="entry name" value="HIT-like_sf"/>
</dbReference>
<dbReference type="PANTHER" id="PTHR46648">
    <property type="entry name" value="HIT FAMILY PROTEIN 1"/>
    <property type="match status" value="1"/>
</dbReference>
<dbReference type="RefSeq" id="WP_045315628.1">
    <property type="nucleotide sequence ID" value="NZ_JYJG01000289.1"/>
</dbReference>
<feature type="short sequence motif" description="Histidine triad motif" evidence="2 3">
    <location>
        <begin position="98"/>
        <end position="102"/>
    </location>
</feature>
<dbReference type="Gene3D" id="3.30.428.10">
    <property type="entry name" value="HIT-like"/>
    <property type="match status" value="1"/>
</dbReference>
<evidence type="ECO:0000313" key="6">
    <source>
        <dbReference type="Proteomes" id="UP000033393"/>
    </source>
</evidence>
<comment type="caution">
    <text evidence="5">The sequence shown here is derived from an EMBL/GenBank/DDBJ whole genome shotgun (WGS) entry which is preliminary data.</text>
</comment>
<dbReference type="InterPro" id="IPR011146">
    <property type="entry name" value="HIT-like"/>
</dbReference>
<dbReference type="EMBL" id="JYJG01000289">
    <property type="protein sequence ID" value="KJK43516.1"/>
    <property type="molecule type" value="Genomic_DNA"/>
</dbReference>
<keyword evidence="6" id="KW-1185">Reference proteome</keyword>
<organism evidence="5 6">
    <name type="scientific">Lentzea aerocolonigenes</name>
    <name type="common">Lechevalieria aerocolonigenes</name>
    <name type="synonym">Saccharothrix aerocolonigenes</name>
    <dbReference type="NCBI Taxonomy" id="68170"/>
    <lineage>
        <taxon>Bacteria</taxon>
        <taxon>Bacillati</taxon>
        <taxon>Actinomycetota</taxon>
        <taxon>Actinomycetes</taxon>
        <taxon>Pseudonocardiales</taxon>
        <taxon>Pseudonocardiaceae</taxon>
        <taxon>Lentzea</taxon>
    </lineage>
</organism>
<evidence type="ECO:0000256" key="3">
    <source>
        <dbReference type="PROSITE-ProRule" id="PRU00464"/>
    </source>
</evidence>
<gene>
    <name evidence="5" type="ORF">UK23_32980</name>
</gene>
<dbReference type="Pfam" id="PF01230">
    <property type="entry name" value="HIT"/>
    <property type="match status" value="1"/>
</dbReference>
<name>A0A0F0GLT1_LENAE</name>
<dbReference type="AlphaFoldDB" id="A0A0F0GLT1"/>
<reference evidence="5 6" key="1">
    <citation type="submission" date="2015-02" db="EMBL/GenBank/DDBJ databases">
        <authorList>
            <person name="Ju K.-S."/>
            <person name="Doroghazi J.R."/>
            <person name="Metcalf W."/>
        </authorList>
    </citation>
    <scope>NUCLEOTIDE SEQUENCE [LARGE SCALE GENOMIC DNA]</scope>
    <source>
        <strain evidence="5 6">NRRL B-16140</strain>
    </source>
</reference>
<sequence length="137" mass="14225">MPCVFCSIASGDLPAHWVARAPDAMAFLPLPASALAPGHTLVVPREHSAGVHDATPAAFTAAGLMIQRVARAMKVALGASGVCVLNASGPGSGQSVAHLHFHVVPHWEDDEYFAWPEPSGRRLEGDLAQALSDAVDA</sequence>
<dbReference type="PROSITE" id="PS51084">
    <property type="entry name" value="HIT_2"/>
    <property type="match status" value="1"/>
</dbReference>
<evidence type="ECO:0000259" key="4">
    <source>
        <dbReference type="PROSITE" id="PS51084"/>
    </source>
</evidence>
<protein>
    <recommendedName>
        <fullName evidence="4">HIT domain-containing protein</fullName>
    </recommendedName>
</protein>
<evidence type="ECO:0000256" key="1">
    <source>
        <dbReference type="PIRSR" id="PIRSR601310-1"/>
    </source>
</evidence>
<feature type="domain" description="HIT" evidence="4">
    <location>
        <begin position="4"/>
        <end position="113"/>
    </location>
</feature>
<dbReference type="GO" id="GO:0009117">
    <property type="term" value="P:nucleotide metabolic process"/>
    <property type="evidence" value="ECO:0007669"/>
    <property type="project" value="TreeGrafter"/>
</dbReference>
<dbReference type="PANTHER" id="PTHR46648:SF1">
    <property type="entry name" value="ADENOSINE 5'-MONOPHOSPHORAMIDASE HNT1"/>
    <property type="match status" value="1"/>
</dbReference>
<dbReference type="PATRIC" id="fig|68170.10.peg.8580"/>
<dbReference type="PROSITE" id="PS00892">
    <property type="entry name" value="HIT_1"/>
    <property type="match status" value="1"/>
</dbReference>
<dbReference type="InterPro" id="IPR001310">
    <property type="entry name" value="Histidine_triad_HIT"/>
</dbReference>
<proteinExistence type="predicted"/>
<dbReference type="InterPro" id="IPR019808">
    <property type="entry name" value="Histidine_triad_CS"/>
</dbReference>
<evidence type="ECO:0000313" key="5">
    <source>
        <dbReference type="EMBL" id="KJK43516.1"/>
    </source>
</evidence>